<comment type="caution">
    <text evidence="1">The sequence shown here is derived from an EMBL/GenBank/DDBJ whole genome shotgun (WGS) entry which is preliminary data.</text>
</comment>
<dbReference type="EMBL" id="JACHXF010000006">
    <property type="protein sequence ID" value="MBB3095545.1"/>
    <property type="molecule type" value="Genomic_DNA"/>
</dbReference>
<accession>A0A7W5FEN5</accession>
<evidence type="ECO:0000313" key="2">
    <source>
        <dbReference type="Proteomes" id="UP000590749"/>
    </source>
</evidence>
<proteinExistence type="predicted"/>
<protein>
    <submittedName>
        <fullName evidence="1">Uncharacterized protein</fullName>
    </submittedName>
</protein>
<name>A0A7W5FEN5_9ACTN</name>
<dbReference type="Proteomes" id="UP000590749">
    <property type="component" value="Unassembled WGS sequence"/>
</dbReference>
<reference evidence="1 2" key="1">
    <citation type="submission" date="2020-08" db="EMBL/GenBank/DDBJ databases">
        <title>Genomic Encyclopedia of Type Strains, Phase III (KMG-III): the genomes of soil and plant-associated and newly described type strains.</title>
        <authorList>
            <person name="Whitman W."/>
        </authorList>
    </citation>
    <scope>NUCLEOTIDE SEQUENCE [LARGE SCALE GENOMIC DNA]</scope>
    <source>
        <strain evidence="1 2">CECT 3287</strain>
    </source>
</reference>
<organism evidence="1 2">
    <name type="scientific">Actinoplanes campanulatus</name>
    <dbReference type="NCBI Taxonomy" id="113559"/>
    <lineage>
        <taxon>Bacteria</taxon>
        <taxon>Bacillati</taxon>
        <taxon>Actinomycetota</taxon>
        <taxon>Actinomycetes</taxon>
        <taxon>Micromonosporales</taxon>
        <taxon>Micromonosporaceae</taxon>
        <taxon>Actinoplanes</taxon>
    </lineage>
</organism>
<keyword evidence="2" id="KW-1185">Reference proteome</keyword>
<sequence length="36" mass="3781">MESRVFGLAFVGDGRIDALEAFLFAAGIRPVEPAAS</sequence>
<gene>
    <name evidence="1" type="ORF">FHR83_003215</name>
</gene>
<dbReference type="AlphaFoldDB" id="A0A7W5FEN5"/>
<evidence type="ECO:0000313" key="1">
    <source>
        <dbReference type="EMBL" id="MBB3095545.1"/>
    </source>
</evidence>